<gene>
    <name evidence="2" type="ORF">MKW94_029601</name>
</gene>
<protein>
    <recommendedName>
        <fullName evidence="4">Defensin</fullName>
    </recommendedName>
</protein>
<feature type="signal peptide" evidence="1">
    <location>
        <begin position="1"/>
        <end position="28"/>
    </location>
</feature>
<feature type="chain" id="PRO_5041406847" description="Defensin" evidence="1">
    <location>
        <begin position="29"/>
        <end position="87"/>
    </location>
</feature>
<evidence type="ECO:0000313" key="2">
    <source>
        <dbReference type="EMBL" id="MCL7037930.1"/>
    </source>
</evidence>
<comment type="caution">
    <text evidence="2">The sequence shown here is derived from an EMBL/GenBank/DDBJ whole genome shotgun (WGS) entry which is preliminary data.</text>
</comment>
<keyword evidence="3" id="KW-1185">Reference proteome</keyword>
<dbReference type="AlphaFoldDB" id="A0AA41SMX9"/>
<evidence type="ECO:0008006" key="4">
    <source>
        <dbReference type="Google" id="ProtNLM"/>
    </source>
</evidence>
<evidence type="ECO:0000313" key="3">
    <source>
        <dbReference type="Proteomes" id="UP001177140"/>
    </source>
</evidence>
<organism evidence="2 3">
    <name type="scientific">Papaver nudicaule</name>
    <name type="common">Iceland poppy</name>
    <dbReference type="NCBI Taxonomy" id="74823"/>
    <lineage>
        <taxon>Eukaryota</taxon>
        <taxon>Viridiplantae</taxon>
        <taxon>Streptophyta</taxon>
        <taxon>Embryophyta</taxon>
        <taxon>Tracheophyta</taxon>
        <taxon>Spermatophyta</taxon>
        <taxon>Magnoliopsida</taxon>
        <taxon>Ranunculales</taxon>
        <taxon>Papaveraceae</taxon>
        <taxon>Papaveroideae</taxon>
        <taxon>Papaver</taxon>
    </lineage>
</organism>
<keyword evidence="1" id="KW-0732">Signal</keyword>
<dbReference type="Proteomes" id="UP001177140">
    <property type="component" value="Unassembled WGS sequence"/>
</dbReference>
<sequence>MASSSMKLVVALILSLLLLNGFSAEAAGRIYDGVAATTEEVTPLHDRCDIQFTKCLIGIGHGRCDTHCKAKGYPSGICLVAHCCCVK</sequence>
<proteinExistence type="predicted"/>
<evidence type="ECO:0000256" key="1">
    <source>
        <dbReference type="SAM" id="SignalP"/>
    </source>
</evidence>
<reference evidence="2" key="1">
    <citation type="submission" date="2022-03" db="EMBL/GenBank/DDBJ databases">
        <title>A functionally conserved STORR gene fusion in Papaver species that diverged 16.8 million years ago.</title>
        <authorList>
            <person name="Catania T."/>
        </authorList>
    </citation>
    <scope>NUCLEOTIDE SEQUENCE</scope>
    <source>
        <strain evidence="2">S-191538</strain>
    </source>
</reference>
<dbReference type="EMBL" id="JAJJMA010184914">
    <property type="protein sequence ID" value="MCL7037930.1"/>
    <property type="molecule type" value="Genomic_DNA"/>
</dbReference>
<accession>A0AA41SMX9</accession>
<name>A0AA41SMX9_PAPNU</name>